<accession>C9LH25</accession>
<reference evidence="1" key="1">
    <citation type="submission" date="2009-09" db="EMBL/GenBank/DDBJ databases">
        <authorList>
            <person name="Weinstock G."/>
            <person name="Sodergren E."/>
            <person name="Clifton S."/>
            <person name="Fulton L."/>
            <person name="Fulton B."/>
            <person name="Courtney L."/>
            <person name="Fronick C."/>
            <person name="Harrison M."/>
            <person name="Strong C."/>
            <person name="Farmer C."/>
            <person name="Delahaunty K."/>
            <person name="Markovic C."/>
            <person name="Hall O."/>
            <person name="Minx P."/>
            <person name="Tomlinson C."/>
            <person name="Mitreva M."/>
            <person name="Nelson J."/>
            <person name="Hou S."/>
            <person name="Wollam A."/>
            <person name="Pepin K.H."/>
            <person name="Johnson M."/>
            <person name="Bhonagiri V."/>
            <person name="Nash W.E."/>
            <person name="Warren W."/>
            <person name="Chinwalla A."/>
            <person name="Mardis E.R."/>
            <person name="Wilson R.K."/>
        </authorList>
    </citation>
    <scope>NUCLEOTIDE SEQUENCE [LARGE SCALE GENOMIC DNA]</scope>
    <source>
        <strain evidence="1">ATCC 51259</strain>
    </source>
</reference>
<proteinExistence type="predicted"/>
<dbReference type="AlphaFoldDB" id="C9LH25"/>
<sequence>MTAYVEACILRANEPVLMAYAEDLMSFCLRLKYNGRSVGGLCFLSR</sequence>
<dbReference type="STRING" id="626522.GCWU000325_01526"/>
<dbReference type="Proteomes" id="UP000003460">
    <property type="component" value="Unassembled WGS sequence"/>
</dbReference>
<dbReference type="EMBL" id="ACIJ02000018">
    <property type="protein sequence ID" value="EEX71983.1"/>
    <property type="molecule type" value="Genomic_DNA"/>
</dbReference>
<evidence type="ECO:0000313" key="1">
    <source>
        <dbReference type="EMBL" id="EEX71983.1"/>
    </source>
</evidence>
<dbReference type="HOGENOM" id="CLU_3187510_0_0_10"/>
<name>C9LH25_9BACT</name>
<gene>
    <name evidence="1" type="ORF">GCWU000325_01526</name>
</gene>
<comment type="caution">
    <text evidence="1">The sequence shown here is derived from an EMBL/GenBank/DDBJ whole genome shotgun (WGS) entry which is preliminary data.</text>
</comment>
<protein>
    <submittedName>
        <fullName evidence="1">Uncharacterized protein</fullName>
    </submittedName>
</protein>
<keyword evidence="2" id="KW-1185">Reference proteome</keyword>
<evidence type="ECO:0000313" key="2">
    <source>
        <dbReference type="Proteomes" id="UP000003460"/>
    </source>
</evidence>
<organism evidence="1 2">
    <name type="scientific">Alloprevotella tannerae ATCC 51259</name>
    <dbReference type="NCBI Taxonomy" id="626522"/>
    <lineage>
        <taxon>Bacteria</taxon>
        <taxon>Pseudomonadati</taxon>
        <taxon>Bacteroidota</taxon>
        <taxon>Bacteroidia</taxon>
        <taxon>Bacteroidales</taxon>
        <taxon>Prevotellaceae</taxon>
        <taxon>Alloprevotella</taxon>
    </lineage>
</organism>